<organism evidence="4 5">
    <name type="scientific">Sphingobium yanoikuyae</name>
    <name type="common">Sphingomonas yanoikuyae</name>
    <dbReference type="NCBI Taxonomy" id="13690"/>
    <lineage>
        <taxon>Bacteria</taxon>
        <taxon>Pseudomonadati</taxon>
        <taxon>Pseudomonadota</taxon>
        <taxon>Alphaproteobacteria</taxon>
        <taxon>Sphingomonadales</taxon>
        <taxon>Sphingomonadaceae</taxon>
        <taxon>Sphingobium</taxon>
    </lineage>
</organism>
<evidence type="ECO:0000259" key="2">
    <source>
        <dbReference type="Pfam" id="PF02371"/>
    </source>
</evidence>
<dbReference type="Proteomes" id="UP000037029">
    <property type="component" value="Chromosome"/>
</dbReference>
<feature type="domain" description="Transposase IS110-like N-terminal" evidence="1">
    <location>
        <begin position="14"/>
        <end position="170"/>
    </location>
</feature>
<dbReference type="NCBIfam" id="NF033542">
    <property type="entry name" value="transpos_IS110"/>
    <property type="match status" value="1"/>
</dbReference>
<dbReference type="GO" id="GO:0003677">
    <property type="term" value="F:DNA binding"/>
    <property type="evidence" value="ECO:0007669"/>
    <property type="project" value="InterPro"/>
</dbReference>
<dbReference type="AlphaFoldDB" id="A0A084END9"/>
<dbReference type="Proteomes" id="UP000028534">
    <property type="component" value="Unassembled WGS sequence"/>
</dbReference>
<dbReference type="GO" id="GO:0004803">
    <property type="term" value="F:transposase activity"/>
    <property type="evidence" value="ECO:0007669"/>
    <property type="project" value="InterPro"/>
</dbReference>
<gene>
    <name evidence="3" type="ORF">BV87_15150</name>
    <name evidence="4" type="ORF">CP98_02002</name>
</gene>
<dbReference type="PATRIC" id="fig|13690.10.peg.2060"/>
<evidence type="ECO:0000313" key="3">
    <source>
        <dbReference type="EMBL" id="ATP19599.1"/>
    </source>
</evidence>
<protein>
    <submittedName>
        <fullName evidence="3 4">Transposase</fullName>
    </submittedName>
</protein>
<evidence type="ECO:0000313" key="5">
    <source>
        <dbReference type="Proteomes" id="UP000028534"/>
    </source>
</evidence>
<dbReference type="Pfam" id="PF01548">
    <property type="entry name" value="DEDD_Tnp_IS110"/>
    <property type="match status" value="1"/>
</dbReference>
<evidence type="ECO:0000313" key="4">
    <source>
        <dbReference type="EMBL" id="KEZ19481.1"/>
    </source>
</evidence>
<dbReference type="EMBL" id="CP020925">
    <property type="protein sequence ID" value="ATP19599.1"/>
    <property type="molecule type" value="Genomic_DNA"/>
</dbReference>
<feature type="domain" description="Transposase IS116/IS110/IS902 C-terminal" evidence="2">
    <location>
        <begin position="280"/>
        <end position="363"/>
    </location>
</feature>
<proteinExistence type="predicted"/>
<dbReference type="InterPro" id="IPR003346">
    <property type="entry name" value="Transposase_20"/>
</dbReference>
<dbReference type="Pfam" id="PF02371">
    <property type="entry name" value="Transposase_20"/>
    <property type="match status" value="1"/>
</dbReference>
<reference evidence="4 5" key="1">
    <citation type="submission" date="2014-03" db="EMBL/GenBank/DDBJ databases">
        <title>Genome sequence of Sphingobium yanoikuyae B1.</title>
        <authorList>
            <person name="Gan H.M."/>
            <person name="Gan H.Y."/>
            <person name="Savka M.A."/>
        </authorList>
    </citation>
    <scope>NUCLEOTIDE SEQUENCE [LARGE SCALE GENOMIC DNA]</scope>
    <source>
        <strain evidence="4 5">B1</strain>
    </source>
</reference>
<dbReference type="eggNOG" id="COG3547">
    <property type="taxonomic scope" value="Bacteria"/>
</dbReference>
<evidence type="ECO:0000313" key="6">
    <source>
        <dbReference type="Proteomes" id="UP000037029"/>
    </source>
</evidence>
<sequence length="430" mass="48645">MTKRSSTPADAVLVAIDMSKHRQEVLLERPEGGRRRRMTVMATKADYDRLADDLTIIGKPVIVGFEATGNYHRTLAHRLLSAGFELRLISSVALARTREALHNGWDKNDSKDAQVILHMLRIGATQRYVDPLAAGINDLQEMSKTHEAISKAKTQAWHRILTHYLPLYFPEIERFAGNSRSDWFLALIERFPTPGSIISIGREAFTEQAWPLIGRKVSKARVVNDIYETASASIALPIDEDSTAITMFRMVVAQARTLIQQRNEIERIAHDALAANRDYQLLRMIPGIGPINALTILAEAGDLRRFSHHRQFLKFCGLDLATCQSGMFRGRTKLSKYGNARLRRTFWMATQVAIRQRDNSFRDKLGRYVAGYPNDPDRRRKAMTALTAKMARVAHAVIKTGTEYRPFVERADTRWKDPSLCSREGATATL</sequence>
<dbReference type="PANTHER" id="PTHR33055">
    <property type="entry name" value="TRANSPOSASE FOR INSERTION SEQUENCE ELEMENT IS1111A"/>
    <property type="match status" value="1"/>
</dbReference>
<evidence type="ECO:0000259" key="1">
    <source>
        <dbReference type="Pfam" id="PF01548"/>
    </source>
</evidence>
<dbReference type="GO" id="GO:0006313">
    <property type="term" value="P:DNA transposition"/>
    <property type="evidence" value="ECO:0007669"/>
    <property type="project" value="InterPro"/>
</dbReference>
<dbReference type="EMBL" id="JGVR01000009">
    <property type="protein sequence ID" value="KEZ19481.1"/>
    <property type="molecule type" value="Genomic_DNA"/>
</dbReference>
<dbReference type="STRING" id="13690.AX777_23110"/>
<dbReference type="InterPro" id="IPR002525">
    <property type="entry name" value="Transp_IS110-like_N"/>
</dbReference>
<name>A0A084END9_SPHYA</name>
<dbReference type="InterPro" id="IPR047650">
    <property type="entry name" value="Transpos_IS110"/>
</dbReference>
<accession>A0A084END9</accession>
<reference evidence="3 6" key="2">
    <citation type="submission" date="2017-04" db="EMBL/GenBank/DDBJ databases">
        <title>Characterization, genome and methylation analysis of a phthalic acid esters degrading strain Sphingobium yanoikuyae SHJ.</title>
        <authorList>
            <person name="Feng L."/>
        </authorList>
    </citation>
    <scope>NUCLEOTIDE SEQUENCE [LARGE SCALE GENOMIC DNA]</scope>
    <source>
        <strain evidence="3 6">SHJ</strain>
    </source>
</reference>